<name>A0ABX8CI91_9NOCA</name>
<protein>
    <submittedName>
        <fullName evidence="1">Uncharacterized protein</fullName>
    </submittedName>
</protein>
<dbReference type="EMBL" id="CP074371">
    <property type="protein sequence ID" value="QVI19683.1"/>
    <property type="molecule type" value="Genomic_DNA"/>
</dbReference>
<gene>
    <name evidence="1" type="ORF">KHQ06_25420</name>
</gene>
<sequence length="118" mass="12544">MTENADPFNGRGPARVSMPLAAGNATLALEYIDGRPVVRVTEGQAIPLTIEVVDAAGTRVGLFVGGKVVDESPGKKPQLQRTSAMSFDPELGVVPIHGGISWTDDPITQIWYPSTAYH</sequence>
<proteinExistence type="predicted"/>
<reference evidence="1 2" key="1">
    <citation type="submission" date="2021-04" db="EMBL/GenBank/DDBJ databases">
        <title>Nocardia tengchongensis.</title>
        <authorList>
            <person name="Zhuang k."/>
            <person name="Ran Y."/>
            <person name="Li W."/>
        </authorList>
    </citation>
    <scope>NUCLEOTIDE SEQUENCE [LARGE SCALE GENOMIC DNA]</scope>
    <source>
        <strain evidence="1 2">CFH S0057</strain>
    </source>
</reference>
<dbReference type="Gene3D" id="3.90.660.10">
    <property type="match status" value="1"/>
</dbReference>
<accession>A0ABX8CI91</accession>
<keyword evidence="2" id="KW-1185">Reference proteome</keyword>
<organism evidence="1 2">
    <name type="scientific">Nocardia tengchongensis</name>
    <dbReference type="NCBI Taxonomy" id="2055889"/>
    <lineage>
        <taxon>Bacteria</taxon>
        <taxon>Bacillati</taxon>
        <taxon>Actinomycetota</taxon>
        <taxon>Actinomycetes</taxon>
        <taxon>Mycobacteriales</taxon>
        <taxon>Nocardiaceae</taxon>
        <taxon>Nocardia</taxon>
    </lineage>
</organism>
<dbReference type="Proteomes" id="UP000683310">
    <property type="component" value="Chromosome"/>
</dbReference>
<evidence type="ECO:0000313" key="1">
    <source>
        <dbReference type="EMBL" id="QVI19683.1"/>
    </source>
</evidence>
<evidence type="ECO:0000313" key="2">
    <source>
        <dbReference type="Proteomes" id="UP000683310"/>
    </source>
</evidence>